<name>V4HM88_9EURY</name>
<dbReference type="InterPro" id="IPR000182">
    <property type="entry name" value="GNAT_dom"/>
</dbReference>
<dbReference type="CDD" id="cd04301">
    <property type="entry name" value="NAT_SF"/>
    <property type="match status" value="1"/>
</dbReference>
<protein>
    <submittedName>
        <fullName evidence="5">N-acetyltransferase GCN5</fullName>
    </submittedName>
</protein>
<evidence type="ECO:0000313" key="6">
    <source>
        <dbReference type="Proteomes" id="UP000017840"/>
    </source>
</evidence>
<dbReference type="EMBL" id="ASGZ01000020">
    <property type="protein sequence ID" value="ESP89044.1"/>
    <property type="molecule type" value="Genomic_DNA"/>
</dbReference>
<dbReference type="PANTHER" id="PTHR43626">
    <property type="entry name" value="ACYL-COA N-ACYLTRANSFERASE"/>
    <property type="match status" value="1"/>
</dbReference>
<keyword evidence="1 5" id="KW-0808">Transferase</keyword>
<evidence type="ECO:0000313" key="5">
    <source>
        <dbReference type="EMBL" id="ESP89044.1"/>
    </source>
</evidence>
<dbReference type="Proteomes" id="UP000017840">
    <property type="component" value="Unassembled WGS sequence"/>
</dbReference>
<feature type="domain" description="N-acetyltransferase" evidence="4">
    <location>
        <begin position="1"/>
        <end position="142"/>
    </location>
</feature>
<keyword evidence="6" id="KW-1185">Reference proteome</keyword>
<dbReference type="eggNOG" id="arCOG00839">
    <property type="taxonomic scope" value="Archaea"/>
</dbReference>
<gene>
    <name evidence="5" type="ORF">K933_06328</name>
</gene>
<dbReference type="STRING" id="1324957.K933_06328"/>
<dbReference type="Pfam" id="PF13508">
    <property type="entry name" value="Acetyltransf_7"/>
    <property type="match status" value="1"/>
</dbReference>
<dbReference type="InterPro" id="IPR016181">
    <property type="entry name" value="Acyl_CoA_acyltransferase"/>
</dbReference>
<accession>V4HM88</accession>
<evidence type="ECO:0000256" key="3">
    <source>
        <dbReference type="SAM" id="MobiDB-lite"/>
    </source>
</evidence>
<feature type="region of interest" description="Disordered" evidence="3">
    <location>
        <begin position="122"/>
        <end position="177"/>
    </location>
</feature>
<dbReference type="Gene3D" id="3.40.630.30">
    <property type="match status" value="1"/>
</dbReference>
<dbReference type="PANTHER" id="PTHR43626:SF4">
    <property type="entry name" value="GCN5-RELATED N-ACETYLTRANSFERASE 2, CHLOROPLASTIC"/>
    <property type="match status" value="1"/>
</dbReference>
<proteinExistence type="predicted"/>
<evidence type="ECO:0000256" key="1">
    <source>
        <dbReference type="ARBA" id="ARBA00022679"/>
    </source>
</evidence>
<dbReference type="RefSeq" id="WP_023393853.1">
    <property type="nucleotide sequence ID" value="NZ_ASGZ01000020.1"/>
</dbReference>
<evidence type="ECO:0000256" key="2">
    <source>
        <dbReference type="ARBA" id="ARBA00023315"/>
    </source>
</evidence>
<sequence length="177" mass="18712">METVELDPTDAAELTALYAEYGWWADRDAGAVAAALSNTDLALGVRDGGTLVAAARVLTDFAYYARVYDVVVAADRRGEGLGRALLSALADDERLRGVNLALLCREGLVPFYESAGFEPYPETVGLPEGGEEPLVRMVRPREGLRDDEGGDASADDETRVEGGGGGGDNGESRDDEA</sequence>
<dbReference type="SUPFAM" id="SSF55729">
    <property type="entry name" value="Acyl-CoA N-acyltransferases (Nat)"/>
    <property type="match status" value="1"/>
</dbReference>
<dbReference type="GO" id="GO:0005737">
    <property type="term" value="C:cytoplasm"/>
    <property type="evidence" value="ECO:0007669"/>
    <property type="project" value="TreeGrafter"/>
</dbReference>
<dbReference type="InterPro" id="IPR045039">
    <property type="entry name" value="NSI-like"/>
</dbReference>
<dbReference type="AlphaFoldDB" id="V4HM88"/>
<dbReference type="OrthoDB" id="111868at2157"/>
<reference evidence="5 6" key="1">
    <citation type="journal article" date="2013" name="Genome Announc.">
        <title>Draft Genome Sequence of 'Candidatus Halobonum tyrrellensis' Strain G22, Isolated from the Hypersaline Waters of Lake Tyrrell, Australia.</title>
        <authorList>
            <person name="Ugalde J.A."/>
            <person name="Narasingarao P."/>
            <person name="Kuo S."/>
            <person name="Podell S."/>
            <person name="Allen E.E."/>
        </authorList>
    </citation>
    <scope>NUCLEOTIDE SEQUENCE [LARGE SCALE GENOMIC DNA]</scope>
    <source>
        <strain evidence="5 6">G22</strain>
    </source>
</reference>
<dbReference type="PROSITE" id="PS51186">
    <property type="entry name" value="GNAT"/>
    <property type="match status" value="1"/>
</dbReference>
<evidence type="ECO:0000259" key="4">
    <source>
        <dbReference type="PROSITE" id="PS51186"/>
    </source>
</evidence>
<comment type="caution">
    <text evidence="5">The sequence shown here is derived from an EMBL/GenBank/DDBJ whole genome shotgun (WGS) entry which is preliminary data.</text>
</comment>
<dbReference type="GO" id="GO:0008080">
    <property type="term" value="F:N-acetyltransferase activity"/>
    <property type="evidence" value="ECO:0007669"/>
    <property type="project" value="InterPro"/>
</dbReference>
<organism evidence="5 6">
    <name type="scientific">Candidatus Halobonum tyrrellensis G22</name>
    <dbReference type="NCBI Taxonomy" id="1324957"/>
    <lineage>
        <taxon>Archaea</taxon>
        <taxon>Methanobacteriati</taxon>
        <taxon>Methanobacteriota</taxon>
        <taxon>Stenosarchaea group</taxon>
        <taxon>Halobacteria</taxon>
        <taxon>Halobacteriales</taxon>
        <taxon>Haloferacaceae</taxon>
        <taxon>Candidatus Halobonum</taxon>
    </lineage>
</organism>
<keyword evidence="2" id="KW-0012">Acyltransferase</keyword>